<comment type="caution">
    <text evidence="1">The sequence shown here is derived from an EMBL/GenBank/DDBJ whole genome shotgun (WGS) entry which is preliminary data.</text>
</comment>
<name>A0A2N4TZI0_9BURK</name>
<dbReference type="Pfam" id="PF07277">
    <property type="entry name" value="SapC"/>
    <property type="match status" value="1"/>
</dbReference>
<dbReference type="RefSeq" id="WP_102075679.1">
    <property type="nucleotide sequence ID" value="NZ_PDNW01000026.1"/>
</dbReference>
<dbReference type="Proteomes" id="UP000234190">
    <property type="component" value="Unassembled WGS sequence"/>
</dbReference>
<dbReference type="OrthoDB" id="9806524at2"/>
<sequence length="262" mass="28556">MPALQVISQENHAGKRWQRYTSYSFAAGDAVAQLVAQELPKAAMVIPVGFIEVDGGFMPVAVQGLQPGQNLYVAPDGRWLAQYIPAAYRGYPFALANTQDGQQVMCFIEDSGLLSDTDGELFFDEAGEPAQPLKDVLGFLSQVSENRQTTQRMCAVLQQHGLIQPWPIKLQNEAGEQSIEGLHRIDEATLNKLSAEAFEEVRQSGALPIIYCQLLSMQHLQKLGQLAQAHAAQPTALPQTASGELDLEFLNDSGTISFGGLR</sequence>
<evidence type="ECO:0000313" key="1">
    <source>
        <dbReference type="EMBL" id="PLC48161.1"/>
    </source>
</evidence>
<accession>A0A2N4TZI0</accession>
<keyword evidence="2" id="KW-1185">Reference proteome</keyword>
<organism evidence="1 2">
    <name type="scientific">Pollutimonas subterranea</name>
    <dbReference type="NCBI Taxonomy" id="2045210"/>
    <lineage>
        <taxon>Bacteria</taxon>
        <taxon>Pseudomonadati</taxon>
        <taxon>Pseudomonadota</taxon>
        <taxon>Betaproteobacteria</taxon>
        <taxon>Burkholderiales</taxon>
        <taxon>Alcaligenaceae</taxon>
        <taxon>Pollutimonas</taxon>
    </lineage>
</organism>
<gene>
    <name evidence="1" type="ORF">CR159_19770</name>
</gene>
<proteinExistence type="predicted"/>
<reference evidence="1 2" key="1">
    <citation type="submission" date="2017-10" db="EMBL/GenBank/DDBJ databases">
        <title>Two draft genome sequences of Pusillimonas sp. strains isolated from a nitrate- and radionuclide-contaminated groundwater in Russia.</title>
        <authorList>
            <person name="Grouzdev D.S."/>
            <person name="Tourova T.P."/>
            <person name="Goeva M.A."/>
            <person name="Babich T.L."/>
            <person name="Sokolova D.S."/>
            <person name="Abdullin R."/>
            <person name="Poltaraus A.B."/>
            <person name="Toshchakov S.V."/>
            <person name="Nazina T.N."/>
        </authorList>
    </citation>
    <scope>NUCLEOTIDE SEQUENCE [LARGE SCALE GENOMIC DNA]</scope>
    <source>
        <strain evidence="1 2">JR1/69-3-13</strain>
    </source>
</reference>
<protein>
    <submittedName>
        <fullName evidence="1">Peptidase</fullName>
    </submittedName>
</protein>
<dbReference type="InterPro" id="IPR010836">
    <property type="entry name" value="SapC"/>
</dbReference>
<dbReference type="EMBL" id="PDNW01000026">
    <property type="protein sequence ID" value="PLC48161.1"/>
    <property type="molecule type" value="Genomic_DNA"/>
</dbReference>
<dbReference type="AlphaFoldDB" id="A0A2N4TZI0"/>
<evidence type="ECO:0000313" key="2">
    <source>
        <dbReference type="Proteomes" id="UP000234190"/>
    </source>
</evidence>